<reference evidence="2" key="1">
    <citation type="journal article" date="2020" name="Cell">
        <title>Large-Scale Comparative Analyses of Tick Genomes Elucidate Their Genetic Diversity and Vector Capacities.</title>
        <authorList>
            <consortium name="Tick Genome and Microbiome Consortium (TIGMIC)"/>
            <person name="Jia N."/>
            <person name="Wang J."/>
            <person name="Shi W."/>
            <person name="Du L."/>
            <person name="Sun Y."/>
            <person name="Zhan W."/>
            <person name="Jiang J.F."/>
            <person name="Wang Q."/>
            <person name="Zhang B."/>
            <person name="Ji P."/>
            <person name="Bell-Sakyi L."/>
            <person name="Cui X.M."/>
            <person name="Yuan T.T."/>
            <person name="Jiang B.G."/>
            <person name="Yang W.F."/>
            <person name="Lam T.T."/>
            <person name="Chang Q.C."/>
            <person name="Ding S.J."/>
            <person name="Wang X.J."/>
            <person name="Zhu J.G."/>
            <person name="Ruan X.D."/>
            <person name="Zhao L."/>
            <person name="Wei J.T."/>
            <person name="Ye R.Z."/>
            <person name="Que T.C."/>
            <person name="Du C.H."/>
            <person name="Zhou Y.H."/>
            <person name="Cheng J.X."/>
            <person name="Dai P.F."/>
            <person name="Guo W.B."/>
            <person name="Han X.H."/>
            <person name="Huang E.J."/>
            <person name="Li L.F."/>
            <person name="Wei W."/>
            <person name="Gao Y.C."/>
            <person name="Liu J.Z."/>
            <person name="Shao H.Z."/>
            <person name="Wang X."/>
            <person name="Wang C.C."/>
            <person name="Yang T.C."/>
            <person name="Huo Q.B."/>
            <person name="Li W."/>
            <person name="Chen H.Y."/>
            <person name="Chen S.E."/>
            <person name="Zhou L.G."/>
            <person name="Ni X.B."/>
            <person name="Tian J.H."/>
            <person name="Sheng Y."/>
            <person name="Liu T."/>
            <person name="Pan Y.S."/>
            <person name="Xia L.Y."/>
            <person name="Li J."/>
            <person name="Zhao F."/>
            <person name="Cao W.C."/>
        </authorList>
    </citation>
    <scope>NUCLEOTIDE SEQUENCE</scope>
    <source>
        <strain evidence="2">Rmic-2018</strain>
    </source>
</reference>
<feature type="compositionally biased region" description="Pro residues" evidence="1">
    <location>
        <begin position="21"/>
        <end position="36"/>
    </location>
</feature>
<dbReference type="Proteomes" id="UP000821866">
    <property type="component" value="Chromosome 6"/>
</dbReference>
<organism evidence="2 3">
    <name type="scientific">Rhipicephalus microplus</name>
    <name type="common">Cattle tick</name>
    <name type="synonym">Boophilus microplus</name>
    <dbReference type="NCBI Taxonomy" id="6941"/>
    <lineage>
        <taxon>Eukaryota</taxon>
        <taxon>Metazoa</taxon>
        <taxon>Ecdysozoa</taxon>
        <taxon>Arthropoda</taxon>
        <taxon>Chelicerata</taxon>
        <taxon>Arachnida</taxon>
        <taxon>Acari</taxon>
        <taxon>Parasitiformes</taxon>
        <taxon>Ixodida</taxon>
        <taxon>Ixodoidea</taxon>
        <taxon>Ixodidae</taxon>
        <taxon>Rhipicephalinae</taxon>
        <taxon>Rhipicephalus</taxon>
        <taxon>Boophilus</taxon>
    </lineage>
</organism>
<reference evidence="2" key="2">
    <citation type="submission" date="2021-09" db="EMBL/GenBank/DDBJ databases">
        <authorList>
            <person name="Jia N."/>
            <person name="Wang J."/>
            <person name="Shi W."/>
            <person name="Du L."/>
            <person name="Sun Y."/>
            <person name="Zhan W."/>
            <person name="Jiang J."/>
            <person name="Wang Q."/>
            <person name="Zhang B."/>
            <person name="Ji P."/>
            <person name="Sakyi L.B."/>
            <person name="Cui X."/>
            <person name="Yuan T."/>
            <person name="Jiang B."/>
            <person name="Yang W."/>
            <person name="Lam T.T.-Y."/>
            <person name="Chang Q."/>
            <person name="Ding S."/>
            <person name="Wang X."/>
            <person name="Zhu J."/>
            <person name="Ruan X."/>
            <person name="Zhao L."/>
            <person name="Wei J."/>
            <person name="Que T."/>
            <person name="Du C."/>
            <person name="Cheng J."/>
            <person name="Dai P."/>
            <person name="Han X."/>
            <person name="Huang E."/>
            <person name="Gao Y."/>
            <person name="Liu J."/>
            <person name="Shao H."/>
            <person name="Ye R."/>
            <person name="Li L."/>
            <person name="Wei W."/>
            <person name="Wang X."/>
            <person name="Wang C."/>
            <person name="Huo Q."/>
            <person name="Li W."/>
            <person name="Guo W."/>
            <person name="Chen H."/>
            <person name="Chen S."/>
            <person name="Zhou L."/>
            <person name="Zhou L."/>
            <person name="Ni X."/>
            <person name="Tian J."/>
            <person name="Zhou Y."/>
            <person name="Sheng Y."/>
            <person name="Liu T."/>
            <person name="Pan Y."/>
            <person name="Xia L."/>
            <person name="Li J."/>
            <person name="Zhao F."/>
            <person name="Cao W."/>
        </authorList>
    </citation>
    <scope>NUCLEOTIDE SEQUENCE</scope>
    <source>
        <strain evidence="2">Rmic-2018</strain>
        <tissue evidence="2">Larvae</tissue>
    </source>
</reference>
<dbReference type="AlphaFoldDB" id="A0A9J6DRV4"/>
<sequence>MPEKSKESPKEPESPTKRPVLSPPPLPRAAEEPPPLAEETPEPKLVPKGFQTIVIKQEPKNKPVMARLVSSSQVPAGAAPTATGFPGTVLAGDLISGTGSKRVAPFVDPWHSYKICGRIHHSNGTAHALLHSRAPAAASVPAHRVRTEALCRTSTVGPGSTTGLAQLDAVASDKSAVPVGQQQTKRTTPSP</sequence>
<gene>
    <name evidence="2" type="ORF">HPB51_025571</name>
</gene>
<feature type="region of interest" description="Disordered" evidence="1">
    <location>
        <begin position="1"/>
        <end position="49"/>
    </location>
</feature>
<accession>A0A9J6DRV4</accession>
<keyword evidence="3" id="KW-1185">Reference proteome</keyword>
<feature type="compositionally biased region" description="Polar residues" evidence="1">
    <location>
        <begin position="180"/>
        <end position="191"/>
    </location>
</feature>
<comment type="caution">
    <text evidence="2">The sequence shown here is derived from an EMBL/GenBank/DDBJ whole genome shotgun (WGS) entry which is preliminary data.</text>
</comment>
<dbReference type="EMBL" id="JABSTU010000008">
    <property type="protein sequence ID" value="KAH8024586.1"/>
    <property type="molecule type" value="Genomic_DNA"/>
</dbReference>
<proteinExistence type="predicted"/>
<evidence type="ECO:0000256" key="1">
    <source>
        <dbReference type="SAM" id="MobiDB-lite"/>
    </source>
</evidence>
<feature type="region of interest" description="Disordered" evidence="1">
    <location>
        <begin position="172"/>
        <end position="191"/>
    </location>
</feature>
<protein>
    <submittedName>
        <fullName evidence="2">Uncharacterized protein</fullName>
    </submittedName>
</protein>
<evidence type="ECO:0000313" key="3">
    <source>
        <dbReference type="Proteomes" id="UP000821866"/>
    </source>
</evidence>
<name>A0A9J6DRV4_RHIMP</name>
<feature type="compositionally biased region" description="Basic and acidic residues" evidence="1">
    <location>
        <begin position="1"/>
        <end position="16"/>
    </location>
</feature>
<evidence type="ECO:0000313" key="2">
    <source>
        <dbReference type="EMBL" id="KAH8024586.1"/>
    </source>
</evidence>